<dbReference type="Pfam" id="PF09374">
    <property type="entry name" value="PG_binding_3"/>
    <property type="match status" value="1"/>
</dbReference>
<dbReference type="InterPro" id="IPR008565">
    <property type="entry name" value="TtsA-like_GH18_dom"/>
</dbReference>
<dbReference type="CDD" id="cd13926">
    <property type="entry name" value="N-acetylmuramidase_GH108"/>
    <property type="match status" value="1"/>
</dbReference>
<feature type="domain" description="TtsA-like Glycoside hydrolase family 108" evidence="1">
    <location>
        <begin position="20"/>
        <end position="110"/>
    </location>
</feature>
<dbReference type="SUPFAM" id="SSF53955">
    <property type="entry name" value="Lysozyme-like"/>
    <property type="match status" value="1"/>
</dbReference>
<feature type="domain" description="Peptidoglycan binding" evidence="2">
    <location>
        <begin position="113"/>
        <end position="193"/>
    </location>
</feature>
<reference evidence="3 4" key="1">
    <citation type="submission" date="2018-01" db="EMBL/GenBank/DDBJ databases">
        <title>Characterization of the virulent Escherichia coli phage PMBT57 of the N4-like group with a broad host range.</title>
        <authorList>
            <person name="Koberg S."/>
            <person name="Brinks E."/>
        </authorList>
    </citation>
    <scope>NUCLEOTIDE SEQUENCE [LARGE SCALE GENOMIC DNA]</scope>
</reference>
<sequence>MAISKKKVGGVGGVIAAIIAAVFAVEGGYVNDPKDPGGETNHGVTIQVAQKHKQELESMYNWDGSMKNLTQEMASSIYYNDYILKPGFVKFADVSPAVTEKLVDAGVNTGPARPSRWLQESLNAFSRNGKDYPKIQVDGKVGSGTLSAYKSLQNKRGKVEACKLILKSLDGKQLNYYLSLNMPEYTTGWIANRIGNVPLERCNEDIVN</sequence>
<dbReference type="Pfam" id="PF05838">
    <property type="entry name" value="Glyco_hydro_108"/>
    <property type="match status" value="1"/>
</dbReference>
<organism evidence="3 4">
    <name type="scientific">Escherichia phage PMBT57</name>
    <dbReference type="NCBI Taxonomy" id="2079259"/>
    <lineage>
        <taxon>Viruses</taxon>
        <taxon>Duplodnaviria</taxon>
        <taxon>Heunggongvirae</taxon>
        <taxon>Uroviricota</taxon>
        <taxon>Caudoviricetes</taxon>
        <taxon>Schitoviridae</taxon>
        <taxon>Enquatrovirinae</taxon>
        <taxon>Enquatrovirus</taxon>
        <taxon>Enquatrovirus N4</taxon>
    </lineage>
</organism>
<dbReference type="SMR" id="A0A2K9VA32"/>
<evidence type="ECO:0000259" key="2">
    <source>
        <dbReference type="Pfam" id="PF09374"/>
    </source>
</evidence>
<accession>A0A2K9VA32</accession>
<dbReference type="Proteomes" id="UP000241665">
    <property type="component" value="Segment"/>
</dbReference>
<name>A0A2K9VA32_9CAUD</name>
<dbReference type="EMBL" id="MG770228">
    <property type="protein sequence ID" value="AUV59065.1"/>
    <property type="molecule type" value="Genomic_DNA"/>
</dbReference>
<dbReference type="InterPro" id="IPR023346">
    <property type="entry name" value="Lysozyme-like_dom_sf"/>
</dbReference>
<dbReference type="InterPro" id="IPR018537">
    <property type="entry name" value="Peptidoglycan-bd_3"/>
</dbReference>
<protein>
    <submittedName>
        <fullName evidence="3">Secretion activation protein</fullName>
    </submittedName>
</protein>
<evidence type="ECO:0000313" key="3">
    <source>
        <dbReference type="EMBL" id="AUV59065.1"/>
    </source>
</evidence>
<proteinExistence type="predicted"/>
<dbReference type="Gene3D" id="1.20.141.10">
    <property type="entry name" value="Chitosanase, subunit A, domain 1"/>
    <property type="match status" value="1"/>
</dbReference>
<evidence type="ECO:0000259" key="1">
    <source>
        <dbReference type="Pfam" id="PF05838"/>
    </source>
</evidence>
<evidence type="ECO:0000313" key="4">
    <source>
        <dbReference type="Proteomes" id="UP000241665"/>
    </source>
</evidence>